<reference evidence="1 2" key="1">
    <citation type="journal article" date="2022" name="Allergy">
        <title>Genome assembly and annotation of Periplaneta americana reveal a comprehensive cockroach allergen profile.</title>
        <authorList>
            <person name="Wang L."/>
            <person name="Xiong Q."/>
            <person name="Saelim N."/>
            <person name="Wang L."/>
            <person name="Nong W."/>
            <person name="Wan A.T."/>
            <person name="Shi M."/>
            <person name="Liu X."/>
            <person name="Cao Q."/>
            <person name="Hui J.H.L."/>
            <person name="Sookrung N."/>
            <person name="Leung T.F."/>
            <person name="Tungtrongchitr A."/>
            <person name="Tsui S.K.W."/>
        </authorList>
    </citation>
    <scope>NUCLEOTIDE SEQUENCE [LARGE SCALE GENOMIC DNA]</scope>
    <source>
        <strain evidence="1">PWHHKU_190912</strain>
    </source>
</reference>
<evidence type="ECO:0000313" key="2">
    <source>
        <dbReference type="Proteomes" id="UP001148838"/>
    </source>
</evidence>
<name>A0ABQ8TUR6_PERAM</name>
<dbReference type="Gene3D" id="3.40.50.1000">
    <property type="entry name" value="HAD superfamily/HAD-like"/>
    <property type="match status" value="1"/>
</dbReference>
<organism evidence="1 2">
    <name type="scientific">Periplaneta americana</name>
    <name type="common">American cockroach</name>
    <name type="synonym">Blatta americana</name>
    <dbReference type="NCBI Taxonomy" id="6978"/>
    <lineage>
        <taxon>Eukaryota</taxon>
        <taxon>Metazoa</taxon>
        <taxon>Ecdysozoa</taxon>
        <taxon>Arthropoda</taxon>
        <taxon>Hexapoda</taxon>
        <taxon>Insecta</taxon>
        <taxon>Pterygota</taxon>
        <taxon>Neoptera</taxon>
        <taxon>Polyneoptera</taxon>
        <taxon>Dictyoptera</taxon>
        <taxon>Blattodea</taxon>
        <taxon>Blattoidea</taxon>
        <taxon>Blattidae</taxon>
        <taxon>Blattinae</taxon>
        <taxon>Periplaneta</taxon>
    </lineage>
</organism>
<gene>
    <name evidence="1" type="ORF">ANN_01887</name>
</gene>
<dbReference type="Pfam" id="PF05822">
    <property type="entry name" value="UMPH-1"/>
    <property type="match status" value="1"/>
</dbReference>
<evidence type="ECO:0000313" key="1">
    <source>
        <dbReference type="EMBL" id="KAJ4450462.1"/>
    </source>
</evidence>
<accession>A0ABQ8TUR6</accession>
<dbReference type="Proteomes" id="UP001148838">
    <property type="component" value="Unassembled WGS sequence"/>
</dbReference>
<keyword evidence="2" id="KW-1185">Reference proteome</keyword>
<dbReference type="InterPro" id="IPR023214">
    <property type="entry name" value="HAD_sf"/>
</dbReference>
<dbReference type="EMBL" id="JAJSOF020000003">
    <property type="protein sequence ID" value="KAJ4450462.1"/>
    <property type="molecule type" value="Genomic_DNA"/>
</dbReference>
<protein>
    <submittedName>
        <fullName evidence="1">Uncharacterized protein</fullName>
    </submittedName>
</protein>
<dbReference type="InterPro" id="IPR006434">
    <property type="entry name" value="Pyrimidine_nucleotidase_eu"/>
</dbReference>
<comment type="caution">
    <text evidence="1">The sequence shown here is derived from an EMBL/GenBank/DDBJ whole genome shotgun (WGS) entry which is preliminary data.</text>
</comment>
<sequence length="85" mass="9875">MPLLQKRKSRVRLKMSPLHQAEHPSSILLFSSPCICYRGKQKFSDKNFLLLQAEDRLGEFLEHFDIVLVDDQTMDVVNGLLDFIL</sequence>
<proteinExistence type="predicted"/>